<name>A0A518KB52_9BACT</name>
<gene>
    <name evidence="3" type="ORF">Spa11_32330</name>
</gene>
<keyword evidence="4" id="KW-1185">Reference proteome</keyword>
<reference evidence="3 4" key="1">
    <citation type="submission" date="2019-02" db="EMBL/GenBank/DDBJ databases">
        <title>Deep-cultivation of Planctomycetes and their phenomic and genomic characterization uncovers novel biology.</title>
        <authorList>
            <person name="Wiegand S."/>
            <person name="Jogler M."/>
            <person name="Boedeker C."/>
            <person name="Pinto D."/>
            <person name="Vollmers J."/>
            <person name="Rivas-Marin E."/>
            <person name="Kohn T."/>
            <person name="Peeters S.H."/>
            <person name="Heuer A."/>
            <person name="Rast P."/>
            <person name="Oberbeckmann S."/>
            <person name="Bunk B."/>
            <person name="Jeske O."/>
            <person name="Meyerdierks A."/>
            <person name="Storesund J.E."/>
            <person name="Kallscheuer N."/>
            <person name="Luecker S."/>
            <person name="Lage O.M."/>
            <person name="Pohl T."/>
            <person name="Merkel B.J."/>
            <person name="Hornburger P."/>
            <person name="Mueller R.-W."/>
            <person name="Bruemmer F."/>
            <person name="Labrenz M."/>
            <person name="Spormann A.M."/>
            <person name="Op den Camp H."/>
            <person name="Overmann J."/>
            <person name="Amann R."/>
            <person name="Jetten M.S.M."/>
            <person name="Mascher T."/>
            <person name="Medema M.H."/>
            <person name="Devos D.P."/>
            <person name="Kaster A.-K."/>
            <person name="Ovreas L."/>
            <person name="Rohde M."/>
            <person name="Galperin M.Y."/>
            <person name="Jogler C."/>
        </authorList>
    </citation>
    <scope>NUCLEOTIDE SEQUENCE [LARGE SCALE GENOMIC DNA]</scope>
    <source>
        <strain evidence="3 4">Spa11</strain>
    </source>
</reference>
<dbReference type="RefSeq" id="WP_145113959.1">
    <property type="nucleotide sequence ID" value="NZ_CP036349.1"/>
</dbReference>
<sequence length="223" mass="24276">MNTLCDFGKEPRIDTNLRESSFAQIRVYPRFLLIALSVVSLTGCGGSSSSGGKSSLDAMAEKLNQGAVQEKQAAKEKVAADAQATADAKAAEAERLATQGGTEVTTDDMQRGSKMTRGGYLQTTLKGGIRAEQKLNLYTVQHAMNLYYGEHGNYPKSHEEFMEKIIDYNGIVLEPLQEPYEYYYNAEDGELYKVAKQEAVEAAQAEAAAAQAEADRKAEAAKQ</sequence>
<evidence type="ECO:0000256" key="1">
    <source>
        <dbReference type="SAM" id="Coils"/>
    </source>
</evidence>
<evidence type="ECO:0000256" key="2">
    <source>
        <dbReference type="SAM" id="MobiDB-lite"/>
    </source>
</evidence>
<dbReference type="EMBL" id="CP036349">
    <property type="protein sequence ID" value="QDV75024.1"/>
    <property type="molecule type" value="Genomic_DNA"/>
</dbReference>
<dbReference type="KEGG" id="bmei:Spa11_32330"/>
<accession>A0A518KB52</accession>
<protein>
    <submittedName>
        <fullName evidence="3">Uncharacterized protein</fullName>
    </submittedName>
</protein>
<feature type="coiled-coil region" evidence="1">
    <location>
        <begin position="193"/>
        <end position="222"/>
    </location>
</feature>
<dbReference type="Proteomes" id="UP000316426">
    <property type="component" value="Chromosome"/>
</dbReference>
<feature type="region of interest" description="Disordered" evidence="2">
    <location>
        <begin position="90"/>
        <end position="117"/>
    </location>
</feature>
<keyword evidence="1" id="KW-0175">Coiled coil</keyword>
<evidence type="ECO:0000313" key="3">
    <source>
        <dbReference type="EMBL" id="QDV75024.1"/>
    </source>
</evidence>
<dbReference type="AlphaFoldDB" id="A0A518KB52"/>
<organism evidence="3 4">
    <name type="scientific">Botrimarina mediterranea</name>
    <dbReference type="NCBI Taxonomy" id="2528022"/>
    <lineage>
        <taxon>Bacteria</taxon>
        <taxon>Pseudomonadati</taxon>
        <taxon>Planctomycetota</taxon>
        <taxon>Planctomycetia</taxon>
        <taxon>Pirellulales</taxon>
        <taxon>Lacipirellulaceae</taxon>
        <taxon>Botrimarina</taxon>
    </lineage>
</organism>
<evidence type="ECO:0000313" key="4">
    <source>
        <dbReference type="Proteomes" id="UP000316426"/>
    </source>
</evidence>
<proteinExistence type="predicted"/>